<dbReference type="EMBL" id="JAPFIT010000022">
    <property type="protein sequence ID" value="MDC5742368.1"/>
    <property type="molecule type" value="Genomic_DNA"/>
</dbReference>
<reference evidence="2" key="1">
    <citation type="submission" date="2016-03" db="EMBL/GenBank/DDBJ databases">
        <title>Draft genome sequence of the Vibrio tubiashii subs. europaeus.</title>
        <authorList>
            <person name="Spinard E."/>
            <person name="Dubert J."/>
            <person name="Nelson D.R."/>
            <person name="Barja J.L."/>
        </authorList>
    </citation>
    <scope>NUCLEOTIDE SEQUENCE [LARGE SCALE GENOMIC DNA]</scope>
    <source>
        <strain evidence="2">PP2-638</strain>
        <plasmid evidence="2">p57_like</plasmid>
    </source>
</reference>
<dbReference type="Proteomes" id="UP001150001">
    <property type="component" value="Unassembled WGS sequence"/>
</dbReference>
<dbReference type="RefSeq" id="WP_069665482.1">
    <property type="nucleotide sequence ID" value="NZ_CM004621.1"/>
</dbReference>
<sequence length="78" mass="9087">MFLILTDKFTNDLEQRCLIDNFRQTVRLEGFESDIPVGRLCHVEKGKVYLTNVNLKEMQPVIDAGLALEVEHQFFCKK</sequence>
<dbReference type="EMBL" id="LUAX01000009">
    <property type="protein sequence ID" value="OAM96602.1"/>
    <property type="molecule type" value="Genomic_DNA"/>
</dbReference>
<accession>A0A178J3I3</accession>
<reference evidence="1" key="2">
    <citation type="submission" date="2022-11" db="EMBL/GenBank/DDBJ databases">
        <title>Role of the vibriolysin VemA secreted by the emergent pathogen Vibrio europaeus in the colonization of Manila clam mucus.</title>
        <authorList>
            <person name="Martinez C."/>
            <person name="Rodriguez S."/>
            <person name="Vences A."/>
            <person name="Barja J.L."/>
            <person name="Toranzo A.E."/>
            <person name="Dubert J."/>
        </authorList>
    </citation>
    <scope>NUCLEOTIDE SEQUENCE</scope>
    <source>
        <strain evidence="1">3454</strain>
    </source>
</reference>
<evidence type="ECO:0000313" key="1">
    <source>
        <dbReference type="EMBL" id="MDC5742368.1"/>
    </source>
</evidence>
<keyword evidence="2" id="KW-0614">Plasmid</keyword>
<geneLocation type="plasmid" evidence="2">
    <name>p57_like</name>
</geneLocation>
<evidence type="ECO:0000313" key="3">
    <source>
        <dbReference type="Proteomes" id="UP001150001"/>
    </source>
</evidence>
<gene>
    <name evidence="2" type="ORF">AZ468_24845</name>
    <name evidence="1" type="ORF">OPW20_20040</name>
</gene>
<evidence type="ECO:0000313" key="2">
    <source>
        <dbReference type="EMBL" id="OAM96602.1"/>
    </source>
</evidence>
<dbReference type="Proteomes" id="UP000094761">
    <property type="component" value="Plasmid p57_like"/>
</dbReference>
<keyword evidence="3" id="KW-1185">Reference proteome</keyword>
<dbReference type="GeneID" id="78073990"/>
<proteinExistence type="predicted"/>
<comment type="caution">
    <text evidence="2">The sequence shown here is derived from an EMBL/GenBank/DDBJ whole genome shotgun (WGS) entry which is preliminary data.</text>
</comment>
<organism evidence="2">
    <name type="scientific">Vibrio europaeus</name>
    <dbReference type="NCBI Taxonomy" id="300876"/>
    <lineage>
        <taxon>Bacteria</taxon>
        <taxon>Pseudomonadati</taxon>
        <taxon>Pseudomonadota</taxon>
        <taxon>Gammaproteobacteria</taxon>
        <taxon>Vibrionales</taxon>
        <taxon>Vibrionaceae</taxon>
        <taxon>Vibrio</taxon>
        <taxon>Vibrio oreintalis group</taxon>
    </lineage>
</organism>
<dbReference type="AlphaFoldDB" id="A0A178J3I3"/>
<name>A0A178J3I3_9VIBR</name>
<protein>
    <submittedName>
        <fullName evidence="2">Uncharacterized protein</fullName>
    </submittedName>
</protein>